<feature type="non-terminal residue" evidence="1">
    <location>
        <position position="1"/>
    </location>
</feature>
<dbReference type="AlphaFoldDB" id="X1GJ58"/>
<name>X1GJ58_9ZZZZ</name>
<reference evidence="1" key="1">
    <citation type="journal article" date="2014" name="Front. Microbiol.">
        <title>High frequency of phylogenetically diverse reductive dehalogenase-homologous genes in deep subseafloor sedimentary metagenomes.</title>
        <authorList>
            <person name="Kawai M."/>
            <person name="Futagami T."/>
            <person name="Toyoda A."/>
            <person name="Takaki Y."/>
            <person name="Nishi S."/>
            <person name="Hori S."/>
            <person name="Arai W."/>
            <person name="Tsubouchi T."/>
            <person name="Morono Y."/>
            <person name="Uchiyama I."/>
            <person name="Ito T."/>
            <person name="Fujiyama A."/>
            <person name="Inagaki F."/>
            <person name="Takami H."/>
        </authorList>
    </citation>
    <scope>NUCLEOTIDE SEQUENCE</scope>
    <source>
        <strain evidence="1">Expedition CK06-06</strain>
    </source>
</reference>
<proteinExistence type="predicted"/>
<comment type="caution">
    <text evidence="1">The sequence shown here is derived from an EMBL/GenBank/DDBJ whole genome shotgun (WGS) entry which is preliminary data.</text>
</comment>
<gene>
    <name evidence="1" type="ORF">S03H2_14590</name>
</gene>
<evidence type="ECO:0000313" key="1">
    <source>
        <dbReference type="EMBL" id="GAH44885.1"/>
    </source>
</evidence>
<organism evidence="1">
    <name type="scientific">marine sediment metagenome</name>
    <dbReference type="NCBI Taxonomy" id="412755"/>
    <lineage>
        <taxon>unclassified sequences</taxon>
        <taxon>metagenomes</taxon>
        <taxon>ecological metagenomes</taxon>
    </lineage>
</organism>
<sequence>GVAMGDLVSRMKLSEVRSKLTQLDKLLKPGEALQINKRGKAYARIELIGEMDRYDRVLNSINSLPEPKEKLRAVAQNYKSILYGSNNANSKRL</sequence>
<dbReference type="EMBL" id="BARU01007407">
    <property type="protein sequence ID" value="GAH44885.1"/>
    <property type="molecule type" value="Genomic_DNA"/>
</dbReference>
<accession>X1GJ58</accession>
<protein>
    <submittedName>
        <fullName evidence="1">Uncharacterized protein</fullName>
    </submittedName>
</protein>